<dbReference type="Proteomes" id="UP001528673">
    <property type="component" value="Unassembled WGS sequence"/>
</dbReference>
<dbReference type="PANTHER" id="PTHR40252">
    <property type="entry name" value="BLR0328 PROTEIN"/>
    <property type="match status" value="1"/>
</dbReference>
<dbReference type="EMBL" id="JAQSIP010000006">
    <property type="protein sequence ID" value="MDD0839783.1"/>
    <property type="molecule type" value="Genomic_DNA"/>
</dbReference>
<feature type="domain" description="FIST" evidence="1">
    <location>
        <begin position="28"/>
        <end position="217"/>
    </location>
</feature>
<dbReference type="Pfam" id="PF08495">
    <property type="entry name" value="FIST"/>
    <property type="match status" value="1"/>
</dbReference>
<protein>
    <submittedName>
        <fullName evidence="3">FIST C-terminal domain-containing protein</fullName>
    </submittedName>
</protein>
<accession>A0ABT5N3Y3</accession>
<dbReference type="Pfam" id="PF10442">
    <property type="entry name" value="FIST_C"/>
    <property type="match status" value="1"/>
</dbReference>
<dbReference type="RefSeq" id="WP_273952297.1">
    <property type="nucleotide sequence ID" value="NZ_JAQSIP010000006.1"/>
</dbReference>
<evidence type="ECO:0000313" key="4">
    <source>
        <dbReference type="Proteomes" id="UP001528673"/>
    </source>
</evidence>
<feature type="domain" description="FIST C-domain" evidence="2">
    <location>
        <begin position="218"/>
        <end position="359"/>
    </location>
</feature>
<reference evidence="3 4" key="1">
    <citation type="submission" date="2023-02" db="EMBL/GenBank/DDBJ databases">
        <title>Bacterial whole genomic sequence of Curvibacter sp. HBC61.</title>
        <authorList>
            <person name="Le V."/>
            <person name="Ko S.-R."/>
            <person name="Ahn C.-Y."/>
            <person name="Oh H.-M."/>
        </authorList>
    </citation>
    <scope>NUCLEOTIDE SEQUENCE [LARGE SCALE GENOMIC DNA]</scope>
    <source>
        <strain evidence="3 4">HBC61</strain>
    </source>
</reference>
<dbReference type="InterPro" id="IPR019494">
    <property type="entry name" value="FIST_C"/>
</dbReference>
<organism evidence="3 4">
    <name type="scientific">Curvibacter cyanobacteriorum</name>
    <dbReference type="NCBI Taxonomy" id="3026422"/>
    <lineage>
        <taxon>Bacteria</taxon>
        <taxon>Pseudomonadati</taxon>
        <taxon>Pseudomonadota</taxon>
        <taxon>Betaproteobacteria</taxon>
        <taxon>Burkholderiales</taxon>
        <taxon>Comamonadaceae</taxon>
        <taxon>Curvibacter</taxon>
    </lineage>
</organism>
<dbReference type="PANTHER" id="PTHR40252:SF2">
    <property type="entry name" value="BLR0328 PROTEIN"/>
    <property type="match status" value="1"/>
</dbReference>
<dbReference type="InterPro" id="IPR013702">
    <property type="entry name" value="FIST_domain_N"/>
</dbReference>
<gene>
    <name evidence="3" type="ORF">PSQ40_14460</name>
</gene>
<keyword evidence="4" id="KW-1185">Reference proteome</keyword>
<dbReference type="SMART" id="SM01204">
    <property type="entry name" value="FIST_C"/>
    <property type="match status" value="1"/>
</dbReference>
<dbReference type="SMART" id="SM00897">
    <property type="entry name" value="FIST"/>
    <property type="match status" value="1"/>
</dbReference>
<sequence>MFIAQRLLSADLSELSTTLSDWRQRWPKAGVLALVPEALAAQVPALQQGCARVACPLIGAIFPQLLTEQGFVDDHIALLCFEHMPEWVLQAELDEAGVQAWQAAVQAMQSRAAPAPKPPLLFSIFDAMVPNVGALMDELYATLPSPLRYSGVNAGSESFQPMDCLFDGQRCVRGGVMSWLAPAGVDACTRHGYPVSRALLTATSGHGNRIDTIDHRPAFEVYQELIQREFGVVLTRENFYDYAVHFPFGLVTVVDVLVRIPVALNEDGSLLCVGEIPPGNLMRVLRAPHVGEGAALPELVEFMLVQQHARPPEPWLTFYCAGRRMHLGEQAAQELQALNALSGQGGLIGALSLGEIDTLQSEGFPAVPRFHNACVLVLG</sequence>
<evidence type="ECO:0000313" key="3">
    <source>
        <dbReference type="EMBL" id="MDD0839783.1"/>
    </source>
</evidence>
<proteinExistence type="predicted"/>
<name>A0ABT5N3Y3_9BURK</name>
<evidence type="ECO:0000259" key="1">
    <source>
        <dbReference type="SMART" id="SM00897"/>
    </source>
</evidence>
<comment type="caution">
    <text evidence="3">The sequence shown here is derived from an EMBL/GenBank/DDBJ whole genome shotgun (WGS) entry which is preliminary data.</text>
</comment>
<evidence type="ECO:0000259" key="2">
    <source>
        <dbReference type="SMART" id="SM01204"/>
    </source>
</evidence>